<dbReference type="OrthoDB" id="5503950at2"/>
<dbReference type="PANTHER" id="PTHR37981:SF1">
    <property type="entry name" value="SGNH HYDROLASE-TYPE ESTERASE DOMAIN-CONTAINING PROTEIN"/>
    <property type="match status" value="1"/>
</dbReference>
<dbReference type="GO" id="GO:0004806">
    <property type="term" value="F:triacylglycerol lipase activity"/>
    <property type="evidence" value="ECO:0007669"/>
    <property type="project" value="TreeGrafter"/>
</dbReference>
<dbReference type="InterPro" id="IPR037460">
    <property type="entry name" value="SEST-like"/>
</dbReference>
<feature type="chain" id="PRO_5013102669" evidence="3">
    <location>
        <begin position="35"/>
        <end position="272"/>
    </location>
</feature>
<feature type="domain" description="SGNH hydrolase-type esterase" evidence="4">
    <location>
        <begin position="44"/>
        <end position="259"/>
    </location>
</feature>
<name>A0A263D5G0_9PSEU</name>
<feature type="disulfide bond" evidence="2">
    <location>
        <begin position="64"/>
        <end position="89"/>
    </location>
</feature>
<organism evidence="5 6">
    <name type="scientific">Amycolatopsis antarctica</name>
    <dbReference type="NCBI Taxonomy" id="1854586"/>
    <lineage>
        <taxon>Bacteria</taxon>
        <taxon>Bacillati</taxon>
        <taxon>Actinomycetota</taxon>
        <taxon>Actinomycetes</taxon>
        <taxon>Pseudonocardiales</taxon>
        <taxon>Pseudonocardiaceae</taxon>
        <taxon>Amycolatopsis</taxon>
    </lineage>
</organism>
<dbReference type="Gene3D" id="3.40.50.1110">
    <property type="entry name" value="SGNH hydrolase"/>
    <property type="match status" value="1"/>
</dbReference>
<accession>A0A263D5G0</accession>
<dbReference type="InterPro" id="IPR036514">
    <property type="entry name" value="SGNH_hydro_sf"/>
</dbReference>
<evidence type="ECO:0000256" key="2">
    <source>
        <dbReference type="PIRSR" id="PIRSR637460-2"/>
    </source>
</evidence>
<dbReference type="InParanoid" id="A0A263D5G0"/>
<dbReference type="AlphaFoldDB" id="A0A263D5G0"/>
<dbReference type="Pfam" id="PF13472">
    <property type="entry name" value="Lipase_GDSL_2"/>
    <property type="match status" value="1"/>
</dbReference>
<proteinExistence type="predicted"/>
<feature type="disulfide bond" evidence="2">
    <location>
        <begin position="188"/>
        <end position="235"/>
    </location>
</feature>
<dbReference type="Proteomes" id="UP000242444">
    <property type="component" value="Unassembled WGS sequence"/>
</dbReference>
<dbReference type="PANTHER" id="PTHR37981">
    <property type="entry name" value="LIPASE 2"/>
    <property type="match status" value="1"/>
</dbReference>
<dbReference type="EMBL" id="NKYE01000004">
    <property type="protein sequence ID" value="OZM73744.1"/>
    <property type="molecule type" value="Genomic_DNA"/>
</dbReference>
<gene>
    <name evidence="5" type="ORF">CFN78_09550</name>
</gene>
<reference evidence="5 6" key="1">
    <citation type="submission" date="2017-07" db="EMBL/GenBank/DDBJ databases">
        <title>Amycolatopsis antarcticus sp. nov., isolated from the surface of an Antarcticus brown macroalga.</title>
        <authorList>
            <person name="Wang J."/>
            <person name="Leiva S."/>
            <person name="Huang J."/>
            <person name="Huang Y."/>
        </authorList>
    </citation>
    <scope>NUCLEOTIDE SEQUENCE [LARGE SCALE GENOMIC DNA]</scope>
    <source>
        <strain evidence="5 6">AU-G6</strain>
    </source>
</reference>
<feature type="active site" description="Nucleophile" evidence="1">
    <location>
        <position position="48"/>
    </location>
</feature>
<keyword evidence="6" id="KW-1185">Reference proteome</keyword>
<protein>
    <submittedName>
        <fullName evidence="5">Lipase</fullName>
    </submittedName>
</protein>
<dbReference type="SUPFAM" id="SSF52266">
    <property type="entry name" value="SGNH hydrolase"/>
    <property type="match status" value="1"/>
</dbReference>
<sequence length="272" mass="27825">MTARSRSSRSFTRMFAALGVAALATLGAGTTASAAEEAAVNYVALGDSYSAGVGAGDYGDSGSCKRSANAYPQLWANANSPASFEFAACLGAVTDDVLSGQLGALNADTSLVTISIGGNDAGFVDVMIDCTLSNDQGCVDRVAEAKAFATSELPGRLDNVYSQIKSKAPNADLVVLNYPRFYEIGGSCNGGLSDVKREAINSGADALSEVTSERASAAGAKFADVRTNFAGHGICSEDWWLRSVTVPVDESYHPNAAGQSGGYLPALTGVTG</sequence>
<dbReference type="GO" id="GO:0019433">
    <property type="term" value="P:triglyceride catabolic process"/>
    <property type="evidence" value="ECO:0007669"/>
    <property type="project" value="TreeGrafter"/>
</dbReference>
<evidence type="ECO:0000313" key="5">
    <source>
        <dbReference type="EMBL" id="OZM73744.1"/>
    </source>
</evidence>
<evidence type="ECO:0000256" key="3">
    <source>
        <dbReference type="SAM" id="SignalP"/>
    </source>
</evidence>
<comment type="caution">
    <text evidence="5">The sequence shown here is derived from an EMBL/GenBank/DDBJ whole genome shotgun (WGS) entry which is preliminary data.</text>
</comment>
<dbReference type="CDD" id="cd01823">
    <property type="entry name" value="SEST_like"/>
    <property type="match status" value="1"/>
</dbReference>
<evidence type="ECO:0000313" key="6">
    <source>
        <dbReference type="Proteomes" id="UP000242444"/>
    </source>
</evidence>
<dbReference type="InterPro" id="IPR006311">
    <property type="entry name" value="TAT_signal"/>
</dbReference>
<keyword evidence="3" id="KW-0732">Signal</keyword>
<feature type="active site" evidence="1">
    <location>
        <position position="253"/>
    </location>
</feature>
<keyword evidence="2" id="KW-1015">Disulfide bond</keyword>
<evidence type="ECO:0000259" key="4">
    <source>
        <dbReference type="Pfam" id="PF13472"/>
    </source>
</evidence>
<evidence type="ECO:0000256" key="1">
    <source>
        <dbReference type="PIRSR" id="PIRSR637460-1"/>
    </source>
</evidence>
<dbReference type="PROSITE" id="PS51318">
    <property type="entry name" value="TAT"/>
    <property type="match status" value="1"/>
</dbReference>
<dbReference type="RefSeq" id="WP_094862261.1">
    <property type="nucleotide sequence ID" value="NZ_NKYE01000004.1"/>
</dbReference>
<dbReference type="InterPro" id="IPR013830">
    <property type="entry name" value="SGNH_hydro"/>
</dbReference>
<feature type="disulfide bond" evidence="2">
    <location>
        <begin position="130"/>
        <end position="138"/>
    </location>
</feature>
<feature type="signal peptide" evidence="3">
    <location>
        <begin position="1"/>
        <end position="34"/>
    </location>
</feature>